<evidence type="ECO:0000313" key="5">
    <source>
        <dbReference type="Proteomes" id="UP001275867"/>
    </source>
</evidence>
<organism evidence="2 5">
    <name type="scientific">Pediococcus parvulus</name>
    <dbReference type="NCBI Taxonomy" id="54062"/>
    <lineage>
        <taxon>Bacteria</taxon>
        <taxon>Bacillati</taxon>
        <taxon>Bacillota</taxon>
        <taxon>Bacilli</taxon>
        <taxon>Lactobacillales</taxon>
        <taxon>Lactobacillaceae</taxon>
        <taxon>Pediococcus</taxon>
    </lineage>
</organism>
<feature type="transmembrane region" description="Helical" evidence="1">
    <location>
        <begin position="35"/>
        <end position="61"/>
    </location>
</feature>
<protein>
    <recommendedName>
        <fullName evidence="6">DUF2768 domain-containing protein</fullName>
    </recommendedName>
</protein>
<keyword evidence="1" id="KW-0472">Membrane</keyword>
<name>A0A176TLG3_9LACO</name>
<sequence length="63" mass="7197">MTWLTIYIIVMGLVALYVCFNLVRAIRRNGFFNLIVLIWFLVLIVVVIATVGIVSIMTLTIRP</sequence>
<dbReference type="AlphaFoldDB" id="A0A176TLG3"/>
<accession>A0A176TLG3</accession>
<reference evidence="3 4" key="1">
    <citation type="submission" date="2016-05" db="EMBL/GenBank/DDBJ databases">
        <title>Draft genome sequence of Pediococcus parvulus 2.6, a probiotic beta-glucan producer strain.</title>
        <authorList>
            <person name="Mohedano M.L."/>
            <person name="Perez-Ramos A."/>
            <person name="Duenas M.T."/>
            <person name="Lamontanara A."/>
            <person name="Orru L."/>
            <person name="Spano G."/>
            <person name="Capozzi V."/>
            <person name="Lopez P."/>
        </authorList>
    </citation>
    <scope>NUCLEOTIDE SEQUENCE [LARGE SCALE GENOMIC DNA]</scope>
    <source>
        <strain evidence="3 4">2.6</strain>
    </source>
</reference>
<dbReference type="EMBL" id="WERX01000023">
    <property type="protein sequence ID" value="MDV7694741.1"/>
    <property type="molecule type" value="Genomic_DNA"/>
</dbReference>
<keyword evidence="1" id="KW-0812">Transmembrane</keyword>
<evidence type="ECO:0000256" key="1">
    <source>
        <dbReference type="SAM" id="Phobius"/>
    </source>
</evidence>
<feature type="transmembrane region" description="Helical" evidence="1">
    <location>
        <begin position="6"/>
        <end position="23"/>
    </location>
</feature>
<gene>
    <name evidence="3" type="ORF">A7K95_02695</name>
    <name evidence="2" type="ORF">GA842_07640</name>
</gene>
<evidence type="ECO:0000313" key="2">
    <source>
        <dbReference type="EMBL" id="MDV7694741.1"/>
    </source>
</evidence>
<keyword evidence="4" id="KW-1185">Reference proteome</keyword>
<dbReference type="RefSeq" id="WP_057784882.1">
    <property type="nucleotide sequence ID" value="NZ_BJWE01000008.1"/>
</dbReference>
<comment type="caution">
    <text evidence="2">The sequence shown here is derived from an EMBL/GenBank/DDBJ whole genome shotgun (WGS) entry which is preliminary data.</text>
</comment>
<dbReference type="EMBL" id="LXND01000021">
    <property type="protein sequence ID" value="OAD64805.1"/>
    <property type="molecule type" value="Genomic_DNA"/>
</dbReference>
<evidence type="ECO:0000313" key="3">
    <source>
        <dbReference type="EMBL" id="OAD64805.1"/>
    </source>
</evidence>
<proteinExistence type="predicted"/>
<dbReference type="Proteomes" id="UP000077280">
    <property type="component" value="Unassembled WGS sequence"/>
</dbReference>
<dbReference type="Proteomes" id="UP001275867">
    <property type="component" value="Unassembled WGS sequence"/>
</dbReference>
<dbReference type="GeneID" id="93384037"/>
<evidence type="ECO:0008006" key="6">
    <source>
        <dbReference type="Google" id="ProtNLM"/>
    </source>
</evidence>
<keyword evidence="1" id="KW-1133">Transmembrane helix</keyword>
<reference evidence="2" key="2">
    <citation type="submission" date="2019-10" db="EMBL/GenBank/DDBJ databases">
        <title>Malate fermentation in French cider.</title>
        <authorList>
            <person name="Cousin F.J."/>
            <person name="Medina Fernandez S."/>
            <person name="Misery B."/>
            <person name="Laplace J.-M."/>
            <person name="Cretenet M."/>
        </authorList>
    </citation>
    <scope>NUCLEOTIDE SEQUENCE</scope>
    <source>
        <strain evidence="2">UCMA15901</strain>
    </source>
</reference>
<evidence type="ECO:0000313" key="4">
    <source>
        <dbReference type="Proteomes" id="UP000077280"/>
    </source>
</evidence>